<feature type="region of interest" description="Disordered" evidence="1">
    <location>
        <begin position="1"/>
        <end position="23"/>
    </location>
</feature>
<dbReference type="AlphaFoldDB" id="A0A226CT31"/>
<evidence type="ECO:0000313" key="2">
    <source>
        <dbReference type="EMBL" id="OXA36645.1"/>
    </source>
</evidence>
<keyword evidence="3" id="KW-1185">Reference proteome</keyword>
<evidence type="ECO:0000313" key="3">
    <source>
        <dbReference type="Proteomes" id="UP000198287"/>
    </source>
</evidence>
<evidence type="ECO:0000256" key="1">
    <source>
        <dbReference type="SAM" id="MobiDB-lite"/>
    </source>
</evidence>
<accession>A0A226CT31</accession>
<dbReference type="Gene3D" id="1.10.287.1490">
    <property type="match status" value="1"/>
</dbReference>
<sequence>MDSVKVMASRSSFNDMEPPNSDQEMQEEINNLKSEIVALQNKISQLNPSLDIDNLRDQIADLQQSLAGMRNRLDNIWNKGKAIFQPQIDQLSRTLQDVVGSIGRLKESVAKLEDQFEDYKIANIAAQIASGDEGAIILYKNSNFRGKSDTIIPAIVTLGYDCVLQDDKCLIKFIKFFSILDEDDTFNGYEALYYAVLNNDQLYGKPHAIILTNRIVRLYYRIKLVTNPQLYQRCHYFVQQVVHPMLLGLTLPSENFSNTDPFPAGIYVDTSFSGKNSYTHEKDECGLRWNPFAQ</sequence>
<proteinExistence type="predicted"/>
<name>A0A226CT31_FOLCA</name>
<feature type="compositionally biased region" description="Polar residues" evidence="1">
    <location>
        <begin position="9"/>
        <end position="23"/>
    </location>
</feature>
<gene>
    <name evidence="2" type="ORF">Fcan01_28591</name>
</gene>
<comment type="caution">
    <text evidence="2">The sequence shown here is derived from an EMBL/GenBank/DDBJ whole genome shotgun (WGS) entry which is preliminary data.</text>
</comment>
<organism evidence="2 3">
    <name type="scientific">Folsomia candida</name>
    <name type="common">Springtail</name>
    <dbReference type="NCBI Taxonomy" id="158441"/>
    <lineage>
        <taxon>Eukaryota</taxon>
        <taxon>Metazoa</taxon>
        <taxon>Ecdysozoa</taxon>
        <taxon>Arthropoda</taxon>
        <taxon>Hexapoda</taxon>
        <taxon>Collembola</taxon>
        <taxon>Entomobryomorpha</taxon>
        <taxon>Isotomoidea</taxon>
        <taxon>Isotomidae</taxon>
        <taxon>Proisotominae</taxon>
        <taxon>Folsomia</taxon>
    </lineage>
</organism>
<dbReference type="EMBL" id="LNIX01000083">
    <property type="protein sequence ID" value="OXA36645.1"/>
    <property type="molecule type" value="Genomic_DNA"/>
</dbReference>
<protein>
    <submittedName>
        <fullName evidence="2">Sensitive to high expression protein 9, mitochondrial</fullName>
    </submittedName>
</protein>
<dbReference type="Proteomes" id="UP000198287">
    <property type="component" value="Unassembled WGS sequence"/>
</dbReference>
<dbReference type="OrthoDB" id="4159526at2759"/>
<reference evidence="2 3" key="1">
    <citation type="submission" date="2015-12" db="EMBL/GenBank/DDBJ databases">
        <title>The genome of Folsomia candida.</title>
        <authorList>
            <person name="Faddeeva A."/>
            <person name="Derks M.F."/>
            <person name="Anvar Y."/>
            <person name="Smit S."/>
            <person name="Van Straalen N."/>
            <person name="Roelofs D."/>
        </authorList>
    </citation>
    <scope>NUCLEOTIDE SEQUENCE [LARGE SCALE GENOMIC DNA]</scope>
    <source>
        <strain evidence="2 3">VU population</strain>
        <tissue evidence="2">Whole body</tissue>
    </source>
</reference>